<dbReference type="Proteomes" id="UP000544331">
    <property type="component" value="Unassembled WGS sequence"/>
</dbReference>
<protein>
    <submittedName>
        <fullName evidence="3">SH3 domain-containing protein</fullName>
    </submittedName>
</protein>
<accession>A0A8H5YTF3</accession>
<reference evidence="3 4" key="1">
    <citation type="submission" date="2020-05" db="EMBL/GenBank/DDBJ databases">
        <title>Identification and distribution of gene clusters putatively required for synthesis of sphingolipid metabolism inhibitors in phylogenetically diverse species of the filamentous fungus Fusarium.</title>
        <authorList>
            <person name="Kim H.-S."/>
            <person name="Busman M."/>
            <person name="Brown D.W."/>
            <person name="Divon H."/>
            <person name="Uhlig S."/>
            <person name="Proctor R.H."/>
        </authorList>
    </citation>
    <scope>NUCLEOTIDE SEQUENCE [LARGE SCALE GENOMIC DNA]</scope>
    <source>
        <strain evidence="3 4">NRRL 66235</strain>
    </source>
</reference>
<dbReference type="AlphaFoldDB" id="A0A8H5YTF3"/>
<comment type="caution">
    <text evidence="3">The sequence shown here is derived from an EMBL/GenBank/DDBJ whole genome shotgun (WGS) entry which is preliminary data.</text>
</comment>
<feature type="compositionally biased region" description="Low complexity" evidence="1">
    <location>
        <begin position="38"/>
        <end position="60"/>
    </location>
</feature>
<dbReference type="EMBL" id="JAAOAN010000194">
    <property type="protein sequence ID" value="KAF5716965.1"/>
    <property type="molecule type" value="Genomic_DNA"/>
</dbReference>
<feature type="compositionally biased region" description="Basic and acidic residues" evidence="1">
    <location>
        <begin position="61"/>
        <end position="75"/>
    </location>
</feature>
<keyword evidence="2" id="KW-0812">Transmembrane</keyword>
<dbReference type="OrthoDB" id="10421867at2759"/>
<feature type="region of interest" description="Disordered" evidence="1">
    <location>
        <begin position="1"/>
        <end position="89"/>
    </location>
</feature>
<evidence type="ECO:0000313" key="4">
    <source>
        <dbReference type="Proteomes" id="UP000544331"/>
    </source>
</evidence>
<name>A0A8H5YTF3_9HYPO</name>
<sequence>MTAARKKKLSISGIAGSNKKENMKVNGRSNGTGGGWSFGRWGSTKTASTNTTNNSFSQSKPKSESKSKSKSVPEHKYKHHEHPPGPARTLLSIPPSSTRQFGFGAVSSSSSLSLSFPFSRFSCRRLQFGTQETARHCSPSLRVQFRLLCLFLLDYSIIYTNIIIRFAHYHRNNNPGLVSCLVCRIPNSKIDINIRYSRICTDQTTQEIRPLPLWHDNHL</sequence>
<gene>
    <name evidence="3" type="ORF">FMUND_6071</name>
</gene>
<proteinExistence type="predicted"/>
<keyword evidence="2" id="KW-1133">Transmembrane helix</keyword>
<organism evidence="3 4">
    <name type="scientific">Fusarium mundagurra</name>
    <dbReference type="NCBI Taxonomy" id="1567541"/>
    <lineage>
        <taxon>Eukaryota</taxon>
        <taxon>Fungi</taxon>
        <taxon>Dikarya</taxon>
        <taxon>Ascomycota</taxon>
        <taxon>Pezizomycotina</taxon>
        <taxon>Sordariomycetes</taxon>
        <taxon>Hypocreomycetidae</taxon>
        <taxon>Hypocreales</taxon>
        <taxon>Nectriaceae</taxon>
        <taxon>Fusarium</taxon>
        <taxon>Fusarium fujikuroi species complex</taxon>
    </lineage>
</organism>
<keyword evidence="2" id="KW-0472">Membrane</keyword>
<evidence type="ECO:0000256" key="2">
    <source>
        <dbReference type="SAM" id="Phobius"/>
    </source>
</evidence>
<evidence type="ECO:0000256" key="1">
    <source>
        <dbReference type="SAM" id="MobiDB-lite"/>
    </source>
</evidence>
<keyword evidence="4" id="KW-1185">Reference proteome</keyword>
<evidence type="ECO:0000313" key="3">
    <source>
        <dbReference type="EMBL" id="KAF5716965.1"/>
    </source>
</evidence>
<feature type="transmembrane region" description="Helical" evidence="2">
    <location>
        <begin position="145"/>
        <end position="164"/>
    </location>
</feature>